<feature type="region of interest" description="Disordered" evidence="2">
    <location>
        <begin position="1"/>
        <end position="28"/>
    </location>
</feature>
<keyword evidence="4" id="KW-1185">Reference proteome</keyword>
<feature type="compositionally biased region" description="Polar residues" evidence="2">
    <location>
        <begin position="299"/>
        <end position="323"/>
    </location>
</feature>
<evidence type="ECO:0000256" key="2">
    <source>
        <dbReference type="SAM" id="MobiDB-lite"/>
    </source>
</evidence>
<feature type="compositionally biased region" description="Pro residues" evidence="2">
    <location>
        <begin position="1"/>
        <end position="13"/>
    </location>
</feature>
<gene>
    <name evidence="3" type="ORF">FB45DRAFT_1031489</name>
</gene>
<feature type="region of interest" description="Disordered" evidence="2">
    <location>
        <begin position="175"/>
        <end position="200"/>
    </location>
</feature>
<protein>
    <submittedName>
        <fullName evidence="3">Uncharacterized protein</fullName>
    </submittedName>
</protein>
<evidence type="ECO:0000256" key="1">
    <source>
        <dbReference type="SAM" id="Coils"/>
    </source>
</evidence>
<proteinExistence type="predicted"/>
<comment type="caution">
    <text evidence="3">The sequence shown here is derived from an EMBL/GenBank/DDBJ whole genome shotgun (WGS) entry which is preliminary data.</text>
</comment>
<feature type="coiled-coil region" evidence="1">
    <location>
        <begin position="123"/>
        <end position="171"/>
    </location>
</feature>
<evidence type="ECO:0000313" key="4">
    <source>
        <dbReference type="Proteomes" id="UP001221142"/>
    </source>
</evidence>
<evidence type="ECO:0000313" key="3">
    <source>
        <dbReference type="EMBL" id="KAJ7623570.1"/>
    </source>
</evidence>
<dbReference type="Proteomes" id="UP001221142">
    <property type="component" value="Unassembled WGS sequence"/>
</dbReference>
<sequence length="427" mass="47148">MIPSIVSPPPVTPPVGATRPPLTPKVNQAHGTSLRRYPFIRRAPQSPMTPQHHQSFTQANARVMHEHLQQHHTKLQVQLQSTTTPAQAPPPSVKAFLDSTLRAYAARFQTELVGMRTACMQLVQREERKSAEMRDTCARLAQERDVAQEKLRVLLERRKRTRSQVEAEEAEAAVGLLQYPPPPTPISPQQLPTQSPPPRLLSPFVLAVRRSPPRTPDPEDRTTFDLTVGCDELPLPRVSKRRRVSESEESERTLVVTPEPEVVTKVRETCPPAPPGFELGECDMDLETDSEAGSECDTRSSFSPKLRPASNSPPRLLPQSTRASPMLTPPPSAPLEKARLDLGYVDIMYLPTNGKLVCRVCLLAASSKSNKSGTGAIQAFIPGASWEMLRIHCEEAHPEACRDVVGLGPQGVRELRRRLGLGVSVLP</sequence>
<feature type="region of interest" description="Disordered" evidence="2">
    <location>
        <begin position="288"/>
        <end position="332"/>
    </location>
</feature>
<dbReference type="EMBL" id="JARKIF010000014">
    <property type="protein sequence ID" value="KAJ7623570.1"/>
    <property type="molecule type" value="Genomic_DNA"/>
</dbReference>
<organism evidence="3 4">
    <name type="scientific">Roridomyces roridus</name>
    <dbReference type="NCBI Taxonomy" id="1738132"/>
    <lineage>
        <taxon>Eukaryota</taxon>
        <taxon>Fungi</taxon>
        <taxon>Dikarya</taxon>
        <taxon>Basidiomycota</taxon>
        <taxon>Agaricomycotina</taxon>
        <taxon>Agaricomycetes</taxon>
        <taxon>Agaricomycetidae</taxon>
        <taxon>Agaricales</taxon>
        <taxon>Marasmiineae</taxon>
        <taxon>Mycenaceae</taxon>
        <taxon>Roridomyces</taxon>
    </lineage>
</organism>
<dbReference type="AlphaFoldDB" id="A0AAD7BKJ0"/>
<reference evidence="3" key="1">
    <citation type="submission" date="2023-03" db="EMBL/GenBank/DDBJ databases">
        <title>Massive genome expansion in bonnet fungi (Mycena s.s.) driven by repeated elements and novel gene families across ecological guilds.</title>
        <authorList>
            <consortium name="Lawrence Berkeley National Laboratory"/>
            <person name="Harder C.B."/>
            <person name="Miyauchi S."/>
            <person name="Viragh M."/>
            <person name="Kuo A."/>
            <person name="Thoen E."/>
            <person name="Andreopoulos B."/>
            <person name="Lu D."/>
            <person name="Skrede I."/>
            <person name="Drula E."/>
            <person name="Henrissat B."/>
            <person name="Morin E."/>
            <person name="Kohler A."/>
            <person name="Barry K."/>
            <person name="LaButti K."/>
            <person name="Morin E."/>
            <person name="Salamov A."/>
            <person name="Lipzen A."/>
            <person name="Mereny Z."/>
            <person name="Hegedus B."/>
            <person name="Baldrian P."/>
            <person name="Stursova M."/>
            <person name="Weitz H."/>
            <person name="Taylor A."/>
            <person name="Grigoriev I.V."/>
            <person name="Nagy L.G."/>
            <person name="Martin F."/>
            <person name="Kauserud H."/>
        </authorList>
    </citation>
    <scope>NUCLEOTIDE SEQUENCE</scope>
    <source>
        <strain evidence="3">9284</strain>
    </source>
</reference>
<keyword evidence="1" id="KW-0175">Coiled coil</keyword>
<name>A0AAD7BKJ0_9AGAR</name>
<accession>A0AAD7BKJ0</accession>